<dbReference type="InterPro" id="IPR013210">
    <property type="entry name" value="LRR_N_plant-typ"/>
</dbReference>
<evidence type="ECO:0000256" key="9">
    <source>
        <dbReference type="ARBA" id="ARBA00022989"/>
    </source>
</evidence>
<evidence type="ECO:0000259" key="14">
    <source>
        <dbReference type="PROSITE" id="PS50011"/>
    </source>
</evidence>
<evidence type="ECO:0000256" key="10">
    <source>
        <dbReference type="ARBA" id="ARBA00023136"/>
    </source>
</evidence>
<evidence type="ECO:0000313" key="21">
    <source>
        <dbReference type="RefSeq" id="XP_048141905.1"/>
    </source>
</evidence>
<dbReference type="GO" id="GO:0016020">
    <property type="term" value="C:membrane"/>
    <property type="evidence" value="ECO:0007669"/>
    <property type="project" value="UniProtKB-SubCell"/>
</dbReference>
<dbReference type="SUPFAM" id="SSF56112">
    <property type="entry name" value="Protein kinase-like (PK-like)"/>
    <property type="match status" value="1"/>
</dbReference>
<dbReference type="InterPro" id="IPR032675">
    <property type="entry name" value="LRR_dom_sf"/>
</dbReference>
<dbReference type="OrthoDB" id="69842at2759"/>
<dbReference type="Pfam" id="PF00560">
    <property type="entry name" value="LRR_1"/>
    <property type="match status" value="5"/>
</dbReference>
<keyword evidence="16 17" id="KW-0675">Receptor</keyword>
<keyword evidence="5 13" id="KW-0732">Signal</keyword>
<dbReference type="GO" id="GO:0004672">
    <property type="term" value="F:protein kinase activity"/>
    <property type="evidence" value="ECO:0007669"/>
    <property type="project" value="InterPro"/>
</dbReference>
<dbReference type="GeneID" id="115750538"/>
<reference evidence="21 22" key="1">
    <citation type="submission" date="2025-05" db="UniProtKB">
        <authorList>
            <consortium name="RefSeq"/>
        </authorList>
    </citation>
    <scope>IDENTIFICATION</scope>
    <source>
        <tissue evidence="21 22">Leaf</tissue>
    </source>
</reference>
<evidence type="ECO:0000313" key="16">
    <source>
        <dbReference type="RefSeq" id="XP_030543833.1"/>
    </source>
</evidence>
<keyword evidence="6" id="KW-0677">Repeat</keyword>
<keyword evidence="2" id="KW-0597">Phosphoprotein</keyword>
<dbReference type="InterPro" id="IPR000719">
    <property type="entry name" value="Prot_kinase_dom"/>
</dbReference>
<dbReference type="Gene3D" id="1.10.510.10">
    <property type="entry name" value="Transferase(Phosphotransferase) domain 1"/>
    <property type="match status" value="1"/>
</dbReference>
<evidence type="ECO:0000256" key="11">
    <source>
        <dbReference type="SAM" id="MobiDB-lite"/>
    </source>
</evidence>
<evidence type="ECO:0000256" key="13">
    <source>
        <dbReference type="SAM" id="SignalP"/>
    </source>
</evidence>
<dbReference type="RefSeq" id="XP_030543836.1">
    <property type="nucleotide sequence ID" value="XM_030687976.1"/>
</dbReference>
<evidence type="ECO:0000256" key="5">
    <source>
        <dbReference type="ARBA" id="ARBA00022729"/>
    </source>
</evidence>
<keyword evidence="7" id="KW-0547">Nucleotide-binding</keyword>
<evidence type="ECO:0000256" key="3">
    <source>
        <dbReference type="ARBA" id="ARBA00022614"/>
    </source>
</evidence>
<keyword evidence="4 12" id="KW-0812">Transmembrane</keyword>
<evidence type="ECO:0000256" key="6">
    <source>
        <dbReference type="ARBA" id="ARBA00022737"/>
    </source>
</evidence>
<dbReference type="RefSeq" id="XP_048141906.1">
    <property type="nucleotide sequence ID" value="XM_048285949.1"/>
</dbReference>
<evidence type="ECO:0000313" key="17">
    <source>
        <dbReference type="RefSeq" id="XP_030543835.1"/>
    </source>
</evidence>
<evidence type="ECO:0000256" key="1">
    <source>
        <dbReference type="ARBA" id="ARBA00004370"/>
    </source>
</evidence>
<dbReference type="FunFam" id="1.10.510.10:FF:000095">
    <property type="entry name" value="protein STRUBBELIG-RECEPTOR FAMILY 8"/>
    <property type="match status" value="1"/>
</dbReference>
<proteinExistence type="predicted"/>
<evidence type="ECO:0000256" key="2">
    <source>
        <dbReference type="ARBA" id="ARBA00022553"/>
    </source>
</evidence>
<dbReference type="Gene3D" id="3.30.200.20">
    <property type="entry name" value="Phosphorylase Kinase, domain 1"/>
    <property type="match status" value="1"/>
</dbReference>
<evidence type="ECO:0000313" key="20">
    <source>
        <dbReference type="RefSeq" id="XP_030543838.1"/>
    </source>
</evidence>
<dbReference type="Pfam" id="PF08263">
    <property type="entry name" value="LRRNT_2"/>
    <property type="match status" value="1"/>
</dbReference>
<gene>
    <name evidence="16 17 18 19 20 21 22" type="primary">LOC115750538</name>
</gene>
<dbReference type="Proteomes" id="UP000827889">
    <property type="component" value="Chromosome 10"/>
</dbReference>
<dbReference type="RefSeq" id="XP_030543833.1">
    <property type="nucleotide sequence ID" value="XM_030687973.1"/>
</dbReference>
<dbReference type="PANTHER" id="PTHR48010">
    <property type="entry name" value="OS05G0588300 PROTEIN"/>
    <property type="match status" value="1"/>
</dbReference>
<keyword evidence="10 12" id="KW-0472">Membrane</keyword>
<evidence type="ECO:0000256" key="12">
    <source>
        <dbReference type="SAM" id="Phobius"/>
    </source>
</evidence>
<dbReference type="InterPro" id="IPR001611">
    <property type="entry name" value="Leu-rich_rpt"/>
</dbReference>
<dbReference type="AlphaFoldDB" id="A0A8B8Q9M8"/>
<dbReference type="InterPro" id="IPR050994">
    <property type="entry name" value="At_inactive_RLKs"/>
</dbReference>
<dbReference type="FunFam" id="3.80.10.10:FF:000234">
    <property type="entry name" value="Probable inactive receptor kinase RLK902"/>
    <property type="match status" value="1"/>
</dbReference>
<dbReference type="InterPro" id="IPR011009">
    <property type="entry name" value="Kinase-like_dom_sf"/>
</dbReference>
<dbReference type="Pfam" id="PF07714">
    <property type="entry name" value="PK_Tyr_Ser-Thr"/>
    <property type="match status" value="1"/>
</dbReference>
<dbReference type="RefSeq" id="XP_030543837.1">
    <property type="nucleotide sequence ID" value="XM_030687977.1"/>
</dbReference>
<keyword evidence="3" id="KW-0433">Leucine-rich repeat</keyword>
<organism evidence="15 22">
    <name type="scientific">Rhodamnia argentea</name>
    <dbReference type="NCBI Taxonomy" id="178133"/>
    <lineage>
        <taxon>Eukaryota</taxon>
        <taxon>Viridiplantae</taxon>
        <taxon>Streptophyta</taxon>
        <taxon>Embryophyta</taxon>
        <taxon>Tracheophyta</taxon>
        <taxon>Spermatophyta</taxon>
        <taxon>Magnoliopsida</taxon>
        <taxon>eudicotyledons</taxon>
        <taxon>Gunneridae</taxon>
        <taxon>Pentapetalae</taxon>
        <taxon>rosids</taxon>
        <taxon>malvids</taxon>
        <taxon>Myrtales</taxon>
        <taxon>Myrtaceae</taxon>
        <taxon>Myrtoideae</taxon>
        <taxon>Myrteae</taxon>
        <taxon>Australasian group</taxon>
        <taxon>Rhodamnia</taxon>
    </lineage>
</organism>
<dbReference type="Gene3D" id="3.80.10.10">
    <property type="entry name" value="Ribonuclease Inhibitor"/>
    <property type="match status" value="2"/>
</dbReference>
<feature type="region of interest" description="Disordered" evidence="11">
    <location>
        <begin position="285"/>
        <end position="306"/>
    </location>
</feature>
<evidence type="ECO:0000313" key="22">
    <source>
        <dbReference type="RefSeq" id="XP_048141906.1"/>
    </source>
</evidence>
<comment type="subcellular location">
    <subcellularLocation>
        <location evidence="1">Membrane</location>
    </subcellularLocation>
</comment>
<feature type="signal peptide" evidence="13">
    <location>
        <begin position="1"/>
        <end position="23"/>
    </location>
</feature>
<evidence type="ECO:0000313" key="15">
    <source>
        <dbReference type="Proteomes" id="UP000827889"/>
    </source>
</evidence>
<dbReference type="RefSeq" id="XP_030543838.1">
    <property type="nucleotide sequence ID" value="XM_030687978.1"/>
</dbReference>
<evidence type="ECO:0000313" key="19">
    <source>
        <dbReference type="RefSeq" id="XP_030543837.1"/>
    </source>
</evidence>
<protein>
    <submittedName>
        <fullName evidence="16 17">Probable inactive receptor kinase At5g58300</fullName>
    </submittedName>
</protein>
<dbReference type="PANTHER" id="PTHR48010:SF64">
    <property type="entry name" value="PROTEIN KINASE DOMAIN-CONTAINING PROTEIN"/>
    <property type="match status" value="1"/>
</dbReference>
<feature type="chain" id="PRO_5044667013" evidence="13">
    <location>
        <begin position="24"/>
        <end position="614"/>
    </location>
</feature>
<feature type="domain" description="Protein kinase" evidence="14">
    <location>
        <begin position="333"/>
        <end position="601"/>
    </location>
</feature>
<evidence type="ECO:0000313" key="18">
    <source>
        <dbReference type="RefSeq" id="XP_030543836.1"/>
    </source>
</evidence>
<keyword evidence="8" id="KW-0067">ATP-binding</keyword>
<dbReference type="GO" id="GO:0005524">
    <property type="term" value="F:ATP binding"/>
    <property type="evidence" value="ECO:0007669"/>
    <property type="project" value="UniProtKB-KW"/>
</dbReference>
<evidence type="ECO:0000256" key="8">
    <source>
        <dbReference type="ARBA" id="ARBA00022840"/>
    </source>
</evidence>
<dbReference type="CDD" id="cd14066">
    <property type="entry name" value="STKc_IRAK"/>
    <property type="match status" value="1"/>
</dbReference>
<dbReference type="RefSeq" id="XP_048141905.1">
    <property type="nucleotide sequence ID" value="XM_048285948.1"/>
</dbReference>
<accession>A0A8B8Q9M8</accession>
<dbReference type="SUPFAM" id="SSF52058">
    <property type="entry name" value="L domain-like"/>
    <property type="match status" value="1"/>
</dbReference>
<keyword evidence="16 17" id="KW-0418">Kinase</keyword>
<keyword evidence="9 12" id="KW-1133">Transmembrane helix</keyword>
<evidence type="ECO:0000256" key="7">
    <source>
        <dbReference type="ARBA" id="ARBA00022741"/>
    </source>
</evidence>
<dbReference type="RefSeq" id="XP_030543835.1">
    <property type="nucleotide sequence ID" value="XM_030687975.1"/>
</dbReference>
<dbReference type="InterPro" id="IPR001245">
    <property type="entry name" value="Ser-Thr/Tyr_kinase_cat_dom"/>
</dbReference>
<feature type="transmembrane region" description="Helical" evidence="12">
    <location>
        <begin position="252"/>
        <end position="280"/>
    </location>
</feature>
<keyword evidence="15" id="KW-1185">Reference proteome</keyword>
<sequence length="614" mass="67409">MKRHFFRALPFLLLLFILLQANADLDSDKLALLQFANAVPHGRKLNWTASSPICTSWVGITCSQNHTRVIALRLPGTGLFGPIPANTLGKLDALTTLSLRSNRLSGNLPADVLSLPFLHTINLQSNNLSGDLPSSLSPQLSVVDLSFNAFTGEIPPEIRNLTHLTILNLQNNSFLGSIPNLRQTRLKQLNLSYNHLNGSIPSGIQKFPVSSFLGNPLLCGKPLNECSSISPSPSPSPSISPHPPREKSKKKLSLGIIIAIAVGGTLVLFLLLLALILCCVKKKQSEDGPSVKGKGVRTDKPEDFSSGVQSAEKNRLVYFEGCSHSFDLEDLLKASAEVLGKGSCGTTYKAIMEDGTTVVVKRLKEVVAEKREFEQQMENVQRVGHHPNVIPLRAYYYSKDEKLLIYDYITGGNFSLLLHEGGRQPLDWASRVKISLGVAKGIAHIHSAGGGRFIHGNIKSSNVLLTQDLQGCISEFGLTPLIRTPAVPPRSAGYRAPEVIKTRKPTQKSDIYSFGVLLLEMLTGKSPIQSPRREDVFDLPRWVQSVVREEWTAEVFDEELLKDGNIEEELVEMLKIALACVDRMPDTRPPMGEVVRMIEEVRPSDSENTPTPSS</sequence>
<name>A0A8B8Q9M8_9MYRT</name>
<dbReference type="PROSITE" id="PS50011">
    <property type="entry name" value="PROTEIN_KINASE_DOM"/>
    <property type="match status" value="1"/>
</dbReference>
<dbReference type="KEGG" id="rarg:115750538"/>
<dbReference type="FunFam" id="3.30.200.20:FF:000307">
    <property type="entry name" value="pollen receptor-like kinase 1"/>
    <property type="match status" value="1"/>
</dbReference>
<keyword evidence="16 17" id="KW-0808">Transferase</keyword>
<evidence type="ECO:0000256" key="4">
    <source>
        <dbReference type="ARBA" id="ARBA00022692"/>
    </source>
</evidence>